<proteinExistence type="predicted"/>
<evidence type="ECO:0000313" key="2">
    <source>
        <dbReference type="EMBL" id="CAB5215180.1"/>
    </source>
</evidence>
<gene>
    <name evidence="2" type="ORF">UFOVP190_435</name>
</gene>
<evidence type="ECO:0000256" key="1">
    <source>
        <dbReference type="SAM" id="MobiDB-lite"/>
    </source>
</evidence>
<sequence length="392" mass="44848">MTNKEMTAEQLVEVLKFTPRTYKISMWGYGGEKVMGTVSQESWDYCMANQVNLQDIAWNSDAAEDMGLDADKLPFYPGSWYECDSMAHVNGVSRDAGHIQIEDENGEIVFEKSLEDLDGCEGSPEWACNDEAWIGSRKQGEIVFVGSSNEKGTFFEGEIELRAPFDIELLQLGYDEVDGEEIVNYVSYDGEDIDNFGGSTDGKSSDFNMVRLIDDAGNFERYEPEEKDWGHPESGTSPSDWEKSPKFDFKKHKPVHVGWYSAVWRSFGTTYGTLYWDGKEFGDWEYGKFIPQSGVDTWQGYNWDTSSWVNQPPEPPDFVCDNKTCDWIGMSDDRVQDEEFDYHCPKCNGTDFSWIDYDPETAKGRKNRKLFCRDWDPVESLDRIIASTPTKD</sequence>
<name>A0A6J7WLB2_9CAUD</name>
<accession>A0A6J7WLB2</accession>
<feature type="region of interest" description="Disordered" evidence="1">
    <location>
        <begin position="223"/>
        <end position="243"/>
    </location>
</feature>
<protein>
    <submittedName>
        <fullName evidence="2">Uncharacterized protein</fullName>
    </submittedName>
</protein>
<organism evidence="2">
    <name type="scientific">uncultured Caudovirales phage</name>
    <dbReference type="NCBI Taxonomy" id="2100421"/>
    <lineage>
        <taxon>Viruses</taxon>
        <taxon>Duplodnaviria</taxon>
        <taxon>Heunggongvirae</taxon>
        <taxon>Uroviricota</taxon>
        <taxon>Caudoviricetes</taxon>
        <taxon>Peduoviridae</taxon>
        <taxon>Maltschvirus</taxon>
        <taxon>Maltschvirus maltsch</taxon>
    </lineage>
</organism>
<reference evidence="2" key="1">
    <citation type="submission" date="2020-05" db="EMBL/GenBank/DDBJ databases">
        <authorList>
            <person name="Chiriac C."/>
            <person name="Salcher M."/>
            <person name="Ghai R."/>
            <person name="Kavagutti S V."/>
        </authorList>
    </citation>
    <scope>NUCLEOTIDE SEQUENCE</scope>
</reference>
<dbReference type="EMBL" id="LR798243">
    <property type="protein sequence ID" value="CAB5215180.1"/>
    <property type="molecule type" value="Genomic_DNA"/>
</dbReference>